<keyword evidence="16" id="KW-0812">Transmembrane</keyword>
<feature type="transmembrane region" description="Helical" evidence="16">
    <location>
        <begin position="20"/>
        <end position="39"/>
    </location>
</feature>
<dbReference type="RefSeq" id="WP_307854967.1">
    <property type="nucleotide sequence ID" value="NZ_JAGINW010000001.1"/>
</dbReference>
<name>A0ABS4T9Z6_9PSEU</name>
<keyword evidence="9" id="KW-0479">Metal-binding</keyword>
<evidence type="ECO:0000313" key="18">
    <source>
        <dbReference type="EMBL" id="MBP2321139.1"/>
    </source>
</evidence>
<evidence type="ECO:0000256" key="16">
    <source>
        <dbReference type="SAM" id="Phobius"/>
    </source>
</evidence>
<accession>A0ABS4T9Z6</accession>
<keyword evidence="16" id="KW-0472">Membrane</keyword>
<dbReference type="PRINTS" id="PR00344">
    <property type="entry name" value="BCTRLSENSOR"/>
</dbReference>
<dbReference type="Pfam" id="PF07730">
    <property type="entry name" value="HisKA_3"/>
    <property type="match status" value="1"/>
</dbReference>
<feature type="transmembrane region" description="Helical" evidence="16">
    <location>
        <begin position="140"/>
        <end position="163"/>
    </location>
</feature>
<evidence type="ECO:0000256" key="14">
    <source>
        <dbReference type="ARBA" id="ARBA00024827"/>
    </source>
</evidence>
<dbReference type="EMBL" id="JAGINW010000001">
    <property type="protein sequence ID" value="MBP2321139.1"/>
    <property type="molecule type" value="Genomic_DNA"/>
</dbReference>
<evidence type="ECO:0000256" key="4">
    <source>
        <dbReference type="ARBA" id="ARBA00012438"/>
    </source>
</evidence>
<protein>
    <recommendedName>
        <fullName evidence="5">Oxygen sensor histidine kinase NreB</fullName>
        <ecNumber evidence="4">2.7.13.3</ecNumber>
    </recommendedName>
    <alternativeName>
        <fullName evidence="15">Nitrogen regulation protein B</fullName>
    </alternativeName>
</protein>
<keyword evidence="7" id="KW-0963">Cytoplasm</keyword>
<dbReference type="CDD" id="cd16917">
    <property type="entry name" value="HATPase_UhpB-NarQ-NarX-like"/>
    <property type="match status" value="1"/>
</dbReference>
<proteinExistence type="predicted"/>
<dbReference type="InterPro" id="IPR005467">
    <property type="entry name" value="His_kinase_dom"/>
</dbReference>
<feature type="transmembrane region" description="Helical" evidence="16">
    <location>
        <begin position="73"/>
        <end position="93"/>
    </location>
</feature>
<dbReference type="PANTHER" id="PTHR24421">
    <property type="entry name" value="NITRATE/NITRITE SENSOR PROTEIN NARX-RELATED"/>
    <property type="match status" value="1"/>
</dbReference>
<comment type="subcellular location">
    <subcellularLocation>
        <location evidence="3">Cytoplasm</location>
    </subcellularLocation>
</comment>
<evidence type="ECO:0000256" key="8">
    <source>
        <dbReference type="ARBA" id="ARBA00022679"/>
    </source>
</evidence>
<reference evidence="18 19" key="1">
    <citation type="submission" date="2021-03" db="EMBL/GenBank/DDBJ databases">
        <title>Sequencing the genomes of 1000 actinobacteria strains.</title>
        <authorList>
            <person name="Klenk H.-P."/>
        </authorList>
    </citation>
    <scope>NUCLEOTIDE SEQUENCE [LARGE SCALE GENOMIC DNA]</scope>
    <source>
        <strain evidence="18 19">DSM 46670</strain>
    </source>
</reference>
<dbReference type="InterPro" id="IPR036890">
    <property type="entry name" value="HATPase_C_sf"/>
</dbReference>
<dbReference type="InterPro" id="IPR011712">
    <property type="entry name" value="Sig_transdc_His_kin_sub3_dim/P"/>
</dbReference>
<evidence type="ECO:0000256" key="12">
    <source>
        <dbReference type="ARBA" id="ARBA00023012"/>
    </source>
</evidence>
<evidence type="ECO:0000256" key="10">
    <source>
        <dbReference type="ARBA" id="ARBA00022777"/>
    </source>
</evidence>
<dbReference type="GO" id="GO:0016301">
    <property type="term" value="F:kinase activity"/>
    <property type="evidence" value="ECO:0007669"/>
    <property type="project" value="UniProtKB-KW"/>
</dbReference>
<evidence type="ECO:0000256" key="7">
    <source>
        <dbReference type="ARBA" id="ARBA00022490"/>
    </source>
</evidence>
<evidence type="ECO:0000256" key="6">
    <source>
        <dbReference type="ARBA" id="ARBA00022485"/>
    </source>
</evidence>
<feature type="transmembrane region" description="Helical" evidence="16">
    <location>
        <begin position="45"/>
        <end position="61"/>
    </location>
</feature>
<feature type="domain" description="Histidine kinase" evidence="17">
    <location>
        <begin position="210"/>
        <end position="394"/>
    </location>
</feature>
<keyword evidence="10 18" id="KW-0418">Kinase</keyword>
<keyword evidence="19" id="KW-1185">Reference proteome</keyword>
<organism evidence="18 19">
    <name type="scientific">Kibdelosporangium banguiense</name>
    <dbReference type="NCBI Taxonomy" id="1365924"/>
    <lineage>
        <taxon>Bacteria</taxon>
        <taxon>Bacillati</taxon>
        <taxon>Actinomycetota</taxon>
        <taxon>Actinomycetes</taxon>
        <taxon>Pseudonocardiales</taxon>
        <taxon>Pseudonocardiaceae</taxon>
        <taxon>Kibdelosporangium</taxon>
    </lineage>
</organism>
<keyword evidence="6" id="KW-0004">4Fe-4S</keyword>
<dbReference type="EC" id="2.7.13.3" evidence="4"/>
<evidence type="ECO:0000259" key="17">
    <source>
        <dbReference type="PROSITE" id="PS50109"/>
    </source>
</evidence>
<dbReference type="PROSITE" id="PS50109">
    <property type="entry name" value="HIS_KIN"/>
    <property type="match status" value="1"/>
</dbReference>
<evidence type="ECO:0000256" key="2">
    <source>
        <dbReference type="ARBA" id="ARBA00001966"/>
    </source>
</evidence>
<evidence type="ECO:0000256" key="13">
    <source>
        <dbReference type="ARBA" id="ARBA00023014"/>
    </source>
</evidence>
<keyword evidence="8" id="KW-0808">Transferase</keyword>
<dbReference type="Proteomes" id="UP001519332">
    <property type="component" value="Unassembled WGS sequence"/>
</dbReference>
<feature type="transmembrane region" description="Helical" evidence="16">
    <location>
        <begin position="99"/>
        <end position="128"/>
    </location>
</feature>
<dbReference type="InterPro" id="IPR004358">
    <property type="entry name" value="Sig_transdc_His_kin-like_C"/>
</dbReference>
<dbReference type="Gene3D" id="3.30.565.10">
    <property type="entry name" value="Histidine kinase-like ATPase, C-terminal domain"/>
    <property type="match status" value="1"/>
</dbReference>
<evidence type="ECO:0000256" key="5">
    <source>
        <dbReference type="ARBA" id="ARBA00017322"/>
    </source>
</evidence>
<sequence length="394" mass="42239">MEQPARITEASQRWFWVWDLFYAVVYVAVVALILLTATAPPARQFGAVAALTAVIPWYALLGRRLVAAENHGWRMYMFIAGVMVCLGVAVLLVPLSSYALFGAMSMIFMSLRAVPAIFLGGMAMFIPAAGHMLQQGPNEVVFRALIPMGVIGTAFSALIGAWINRVIDQSTDRKQLIEQLEASQAEVSRLSHEAGVTGERERLAGEIHDTLAQGFTSIVTLVQAAESELGHDEAQVRKHLALALRTARENLSESRALVAALAPAELTESSVLEAIRRQATRLTEESGVSAVVEVQGERRPLPTGVDVVLLRTVQESLSNVRKHAGASSAEIVLSYQDDSVVLIVSDNGRGFSPEAAGDGFGLRGMRSRVEQVGGTLSVTSSPGAGTVVELEVHA</sequence>
<keyword evidence="11" id="KW-0408">Iron</keyword>
<dbReference type="Pfam" id="PF02518">
    <property type="entry name" value="HATPase_c"/>
    <property type="match status" value="1"/>
</dbReference>
<evidence type="ECO:0000256" key="9">
    <source>
        <dbReference type="ARBA" id="ARBA00022723"/>
    </source>
</evidence>
<evidence type="ECO:0000256" key="11">
    <source>
        <dbReference type="ARBA" id="ARBA00023004"/>
    </source>
</evidence>
<comment type="cofactor">
    <cofactor evidence="2">
        <name>[4Fe-4S] cluster</name>
        <dbReference type="ChEBI" id="CHEBI:49883"/>
    </cofactor>
</comment>
<dbReference type="InterPro" id="IPR017205">
    <property type="entry name" value="Sig_transdc_His_kinase_ChrS"/>
</dbReference>
<dbReference type="InterPro" id="IPR050482">
    <property type="entry name" value="Sensor_HK_TwoCompSys"/>
</dbReference>
<gene>
    <name evidence="18" type="ORF">JOF56_001524</name>
</gene>
<evidence type="ECO:0000256" key="1">
    <source>
        <dbReference type="ARBA" id="ARBA00000085"/>
    </source>
</evidence>
<dbReference type="Gene3D" id="1.20.5.1930">
    <property type="match status" value="1"/>
</dbReference>
<dbReference type="SUPFAM" id="SSF55874">
    <property type="entry name" value="ATPase domain of HSP90 chaperone/DNA topoisomerase II/histidine kinase"/>
    <property type="match status" value="1"/>
</dbReference>
<evidence type="ECO:0000313" key="19">
    <source>
        <dbReference type="Proteomes" id="UP001519332"/>
    </source>
</evidence>
<keyword evidence="12" id="KW-0902">Two-component regulatory system</keyword>
<evidence type="ECO:0000256" key="3">
    <source>
        <dbReference type="ARBA" id="ARBA00004496"/>
    </source>
</evidence>
<comment type="caution">
    <text evidence="18">The sequence shown here is derived from an EMBL/GenBank/DDBJ whole genome shotgun (WGS) entry which is preliminary data.</text>
</comment>
<comment type="catalytic activity">
    <reaction evidence="1">
        <text>ATP + protein L-histidine = ADP + protein N-phospho-L-histidine.</text>
        <dbReference type="EC" id="2.7.13.3"/>
    </reaction>
</comment>
<comment type="function">
    <text evidence="14">Member of the two-component regulatory system NreB/NreC involved in the control of dissimilatory nitrate/nitrite reduction in response to oxygen. NreB functions as a direct oxygen sensor histidine kinase which is autophosphorylated, in the absence of oxygen, probably at the conserved histidine residue, and transfers its phosphate group probably to a conserved aspartate residue of NreC. NreB/NreC activates the expression of the nitrate (narGHJI) and nitrite (nir) reductase operons, as well as the putative nitrate transporter gene narT.</text>
</comment>
<keyword evidence="13" id="KW-0411">Iron-sulfur</keyword>
<dbReference type="PIRSF" id="PIRSF037434">
    <property type="entry name" value="STHK_ChrS"/>
    <property type="match status" value="1"/>
</dbReference>
<dbReference type="InterPro" id="IPR003594">
    <property type="entry name" value="HATPase_dom"/>
</dbReference>
<evidence type="ECO:0000256" key="15">
    <source>
        <dbReference type="ARBA" id="ARBA00030800"/>
    </source>
</evidence>
<keyword evidence="16" id="KW-1133">Transmembrane helix</keyword>
<dbReference type="SMART" id="SM00387">
    <property type="entry name" value="HATPase_c"/>
    <property type="match status" value="1"/>
</dbReference>